<organism evidence="4 5">
    <name type="scientific">Carnobacterium antarcticum</name>
    <dbReference type="NCBI Taxonomy" id="2126436"/>
    <lineage>
        <taxon>Bacteria</taxon>
        <taxon>Bacillati</taxon>
        <taxon>Bacillota</taxon>
        <taxon>Bacilli</taxon>
        <taxon>Lactobacillales</taxon>
        <taxon>Carnobacteriaceae</taxon>
        <taxon>Carnobacterium</taxon>
    </lineage>
</organism>
<sequence>MKQYEIQVNGKVYHVSVKELSESSDVTPTTSQETIKEAESAVASPETVAKPASNREVAAPIPGTILSLAVKKGQSVKAGEVLCVLEAMKMENEIVAPQSGIISSIPIQVNQAVEAGDVLVVL</sequence>
<proteinExistence type="predicted"/>
<evidence type="ECO:0000313" key="4">
    <source>
        <dbReference type="EMBL" id="MFD1800306.1"/>
    </source>
</evidence>
<dbReference type="Gene3D" id="2.40.50.100">
    <property type="match status" value="1"/>
</dbReference>
<dbReference type="InterPro" id="IPR050709">
    <property type="entry name" value="Biotin_Carboxyl_Carrier/Decarb"/>
</dbReference>
<dbReference type="PROSITE" id="PS50968">
    <property type="entry name" value="BIOTINYL_LIPOYL"/>
    <property type="match status" value="1"/>
</dbReference>
<dbReference type="RefSeq" id="WP_058918680.1">
    <property type="nucleotide sequence ID" value="NZ_JBHSQC010000008.1"/>
</dbReference>
<feature type="compositionally biased region" description="Polar residues" evidence="2">
    <location>
        <begin position="23"/>
        <end position="33"/>
    </location>
</feature>
<keyword evidence="5" id="KW-1185">Reference proteome</keyword>
<dbReference type="PANTHER" id="PTHR45266">
    <property type="entry name" value="OXALOACETATE DECARBOXYLASE ALPHA CHAIN"/>
    <property type="match status" value="1"/>
</dbReference>
<evidence type="ECO:0000256" key="1">
    <source>
        <dbReference type="ARBA" id="ARBA00023267"/>
    </source>
</evidence>
<dbReference type="PROSITE" id="PS00188">
    <property type="entry name" value="BIOTIN"/>
    <property type="match status" value="1"/>
</dbReference>
<feature type="region of interest" description="Disordered" evidence="2">
    <location>
        <begin position="21"/>
        <end position="54"/>
    </location>
</feature>
<gene>
    <name evidence="4" type="ORF">ACFSBK_10655</name>
</gene>
<dbReference type="Proteomes" id="UP001597285">
    <property type="component" value="Unassembled WGS sequence"/>
</dbReference>
<feature type="domain" description="Lipoyl-binding" evidence="3">
    <location>
        <begin position="45"/>
        <end position="122"/>
    </location>
</feature>
<evidence type="ECO:0000313" key="5">
    <source>
        <dbReference type="Proteomes" id="UP001597285"/>
    </source>
</evidence>
<dbReference type="CDD" id="cd06850">
    <property type="entry name" value="biotinyl_domain"/>
    <property type="match status" value="1"/>
</dbReference>
<keyword evidence="1" id="KW-0092">Biotin</keyword>
<dbReference type="EMBL" id="JBHUFF010000020">
    <property type="protein sequence ID" value="MFD1800306.1"/>
    <property type="molecule type" value="Genomic_DNA"/>
</dbReference>
<dbReference type="SUPFAM" id="SSF51230">
    <property type="entry name" value="Single hybrid motif"/>
    <property type="match status" value="1"/>
</dbReference>
<comment type="caution">
    <text evidence="4">The sequence shown here is derived from an EMBL/GenBank/DDBJ whole genome shotgun (WGS) entry which is preliminary data.</text>
</comment>
<protein>
    <submittedName>
        <fullName evidence="4">Biotin/lipoyl-containing protein</fullName>
    </submittedName>
</protein>
<dbReference type="Pfam" id="PF00364">
    <property type="entry name" value="Biotin_lipoyl"/>
    <property type="match status" value="1"/>
</dbReference>
<reference evidence="5" key="1">
    <citation type="journal article" date="2019" name="Int. J. Syst. Evol. Microbiol.">
        <title>The Global Catalogue of Microorganisms (GCM) 10K type strain sequencing project: providing services to taxonomists for standard genome sequencing and annotation.</title>
        <authorList>
            <consortium name="The Broad Institute Genomics Platform"/>
            <consortium name="The Broad Institute Genome Sequencing Center for Infectious Disease"/>
            <person name="Wu L."/>
            <person name="Ma J."/>
        </authorList>
    </citation>
    <scope>NUCLEOTIDE SEQUENCE [LARGE SCALE GENOMIC DNA]</scope>
    <source>
        <strain evidence="5">KCTC 42143</strain>
    </source>
</reference>
<dbReference type="InterPro" id="IPR011053">
    <property type="entry name" value="Single_hybrid_motif"/>
</dbReference>
<dbReference type="InterPro" id="IPR001882">
    <property type="entry name" value="Biotin_BS"/>
</dbReference>
<dbReference type="PANTHER" id="PTHR45266:SF3">
    <property type="entry name" value="OXALOACETATE DECARBOXYLASE ALPHA CHAIN"/>
    <property type="match status" value="1"/>
</dbReference>
<dbReference type="InterPro" id="IPR000089">
    <property type="entry name" value="Biotin_lipoyl"/>
</dbReference>
<evidence type="ECO:0000256" key="2">
    <source>
        <dbReference type="SAM" id="MobiDB-lite"/>
    </source>
</evidence>
<name>A0ABW4NRA9_9LACT</name>
<accession>A0ABW4NRA9</accession>
<evidence type="ECO:0000259" key="3">
    <source>
        <dbReference type="PROSITE" id="PS50968"/>
    </source>
</evidence>